<accession>A0A5C8Z8M4</accession>
<proteinExistence type="predicted"/>
<dbReference type="SUPFAM" id="SSF53474">
    <property type="entry name" value="alpha/beta-Hydrolases"/>
    <property type="match status" value="1"/>
</dbReference>
<dbReference type="InterPro" id="IPR022529">
    <property type="entry name" value="DUF3530"/>
</dbReference>
<dbReference type="Pfam" id="PF12048">
    <property type="entry name" value="DUF3530"/>
    <property type="match status" value="1"/>
</dbReference>
<protein>
    <submittedName>
        <fullName evidence="1">DUF3530 family protein</fullName>
    </submittedName>
</protein>
<name>A0A5C8Z8M4_9GAMM</name>
<dbReference type="AlphaFoldDB" id="A0A5C8Z8M4"/>
<keyword evidence="2" id="KW-1185">Reference proteome</keyword>
<reference evidence="1 2" key="1">
    <citation type="submission" date="2019-07" db="EMBL/GenBank/DDBJ databases">
        <title>Reinekea sp. strain SSH23 genome sequencing and assembly.</title>
        <authorList>
            <person name="Kim I."/>
        </authorList>
    </citation>
    <scope>NUCLEOTIDE SEQUENCE [LARGE SCALE GENOMIC DNA]</scope>
    <source>
        <strain evidence="1 2">SSH23</strain>
    </source>
</reference>
<dbReference type="InterPro" id="IPR029058">
    <property type="entry name" value="AB_hydrolase_fold"/>
</dbReference>
<evidence type="ECO:0000313" key="1">
    <source>
        <dbReference type="EMBL" id="TXR54485.1"/>
    </source>
</evidence>
<sequence length="312" mass="35107">MDGAMTKSDMLTRSTENLRRYSMAFARRNQGLIQFVWRSLFVWAAMLLPVQAATLPESSTTLQRNLEIYYQSDYLAEQVIQLDADGEAFLALFLEQLSDQPQGGLLLLHDAGASADWPYLLKQLRQYLPEVGWSTLSVSLPIPYREFAEQRAADATTYTEQSEEQWQARMMAHIGASIAELNRRGQFNIVLVGVGEGSYWGTRYLSERLSEEEKPGYSLVLINAPLARPDLPEMIGSLDISTLDLYMLDNPAVELQAKLRKGAAARAGHSDYLQIKDAARQGTYGKPDIDRTTRRVWGWLRNHAAGDEGVLK</sequence>
<organism evidence="1 2">
    <name type="scientific">Reinekea thalattae</name>
    <dbReference type="NCBI Taxonomy" id="2593301"/>
    <lineage>
        <taxon>Bacteria</taxon>
        <taxon>Pseudomonadati</taxon>
        <taxon>Pseudomonadota</taxon>
        <taxon>Gammaproteobacteria</taxon>
        <taxon>Oceanospirillales</taxon>
        <taxon>Saccharospirillaceae</taxon>
        <taxon>Reinekea</taxon>
    </lineage>
</organism>
<dbReference type="OrthoDB" id="6193602at2"/>
<dbReference type="EMBL" id="VKAD01000001">
    <property type="protein sequence ID" value="TXR54485.1"/>
    <property type="molecule type" value="Genomic_DNA"/>
</dbReference>
<dbReference type="Proteomes" id="UP000321764">
    <property type="component" value="Unassembled WGS sequence"/>
</dbReference>
<gene>
    <name evidence="1" type="ORF">FME95_08105</name>
</gene>
<comment type="caution">
    <text evidence="1">The sequence shown here is derived from an EMBL/GenBank/DDBJ whole genome shotgun (WGS) entry which is preliminary data.</text>
</comment>
<dbReference type="Gene3D" id="3.40.50.1820">
    <property type="entry name" value="alpha/beta hydrolase"/>
    <property type="match status" value="1"/>
</dbReference>
<evidence type="ECO:0000313" key="2">
    <source>
        <dbReference type="Proteomes" id="UP000321764"/>
    </source>
</evidence>